<dbReference type="Proteomes" id="UP000255355">
    <property type="component" value="Unassembled WGS sequence"/>
</dbReference>
<sequence length="241" mass="25655">MFRNVQVFPVTVPDEAGLLITSPRRYNALNAVLFGGRHAGLVAELAAASGALPGDHVLDIGSGPGKLARALAAKVGPEGGVLGVDASGPMVEFARAHARQPNCRFEVGVAQSLPVGDAELDVVTCTFVMHHVAADRREAALAEMWRVLRPGGRLLLADAHPNGLMRAVVGVMGRVSRRHSHSPAEHGQGHHGVENPAVQRDPLAEVDVRRYAETLRTVGFEPPSFTVSRYATGILTTRKPR</sequence>
<reference evidence="6 7" key="1">
    <citation type="submission" date="2018-07" db="EMBL/GenBank/DDBJ databases">
        <title>Genomic Encyclopedia of Type Strains, Phase IV (KMG-IV): sequencing the most valuable type-strain genomes for metagenomic binning, comparative biology and taxonomic classification.</title>
        <authorList>
            <person name="Goeker M."/>
        </authorList>
    </citation>
    <scope>NUCLEOTIDE SEQUENCE [LARGE SCALE GENOMIC DNA]</scope>
    <source>
        <strain evidence="6 7">DSM 44952</strain>
    </source>
</reference>
<proteinExistence type="predicted"/>
<dbReference type="PANTHER" id="PTHR43464:SF19">
    <property type="entry name" value="UBIQUINONE BIOSYNTHESIS O-METHYLTRANSFERASE, MITOCHONDRIAL"/>
    <property type="match status" value="1"/>
</dbReference>
<dbReference type="OrthoDB" id="9808140at2"/>
<dbReference type="RefSeq" id="WP_068030795.1">
    <property type="nucleotide sequence ID" value="NZ_QQAZ01000011.1"/>
</dbReference>
<dbReference type="InterPro" id="IPR041698">
    <property type="entry name" value="Methyltransf_25"/>
</dbReference>
<keyword evidence="1 6" id="KW-0489">Methyltransferase</keyword>
<dbReference type="GO" id="GO:0008168">
    <property type="term" value="F:methyltransferase activity"/>
    <property type="evidence" value="ECO:0007669"/>
    <property type="project" value="UniProtKB-KW"/>
</dbReference>
<dbReference type="SUPFAM" id="SSF53335">
    <property type="entry name" value="S-adenosyl-L-methionine-dependent methyltransferases"/>
    <property type="match status" value="1"/>
</dbReference>
<dbReference type="AlphaFoldDB" id="A0A370GUQ1"/>
<feature type="compositionally biased region" description="Basic and acidic residues" evidence="4">
    <location>
        <begin position="182"/>
        <end position="193"/>
    </location>
</feature>
<keyword evidence="7" id="KW-1185">Reference proteome</keyword>
<gene>
    <name evidence="6" type="ORF">DFR68_11142</name>
</gene>
<dbReference type="STRING" id="1210089.GCA_001613165_07286"/>
<dbReference type="PANTHER" id="PTHR43464">
    <property type="entry name" value="METHYLTRANSFERASE"/>
    <property type="match status" value="1"/>
</dbReference>
<protein>
    <submittedName>
        <fullName evidence="6">Demethylmenaquinone methyltransferase/2-methoxy-6-polyprenyl-1,4-benzoquinol methylase</fullName>
    </submittedName>
</protein>
<evidence type="ECO:0000313" key="7">
    <source>
        <dbReference type="Proteomes" id="UP000255355"/>
    </source>
</evidence>
<evidence type="ECO:0000256" key="4">
    <source>
        <dbReference type="SAM" id="MobiDB-lite"/>
    </source>
</evidence>
<organism evidence="6 7">
    <name type="scientific">Nocardia mexicana</name>
    <dbReference type="NCBI Taxonomy" id="279262"/>
    <lineage>
        <taxon>Bacteria</taxon>
        <taxon>Bacillati</taxon>
        <taxon>Actinomycetota</taxon>
        <taxon>Actinomycetes</taxon>
        <taxon>Mycobacteriales</taxon>
        <taxon>Nocardiaceae</taxon>
        <taxon>Nocardia</taxon>
    </lineage>
</organism>
<evidence type="ECO:0000313" key="6">
    <source>
        <dbReference type="EMBL" id="RDI46284.1"/>
    </source>
</evidence>
<evidence type="ECO:0000256" key="3">
    <source>
        <dbReference type="ARBA" id="ARBA00022691"/>
    </source>
</evidence>
<accession>A0A370GUQ1</accession>
<evidence type="ECO:0000256" key="1">
    <source>
        <dbReference type="ARBA" id="ARBA00022603"/>
    </source>
</evidence>
<dbReference type="CDD" id="cd02440">
    <property type="entry name" value="AdoMet_MTases"/>
    <property type="match status" value="1"/>
</dbReference>
<evidence type="ECO:0000256" key="2">
    <source>
        <dbReference type="ARBA" id="ARBA00022679"/>
    </source>
</evidence>
<dbReference type="EMBL" id="QQAZ01000011">
    <property type="protein sequence ID" value="RDI46284.1"/>
    <property type="molecule type" value="Genomic_DNA"/>
</dbReference>
<name>A0A370GUQ1_9NOCA</name>
<keyword evidence="2 6" id="KW-0808">Transferase</keyword>
<dbReference type="Gene3D" id="3.40.50.150">
    <property type="entry name" value="Vaccinia Virus protein VP39"/>
    <property type="match status" value="1"/>
</dbReference>
<keyword evidence="3" id="KW-0949">S-adenosyl-L-methionine</keyword>
<dbReference type="InterPro" id="IPR029063">
    <property type="entry name" value="SAM-dependent_MTases_sf"/>
</dbReference>
<feature type="domain" description="Methyltransferase" evidence="5">
    <location>
        <begin position="57"/>
        <end position="152"/>
    </location>
</feature>
<evidence type="ECO:0000259" key="5">
    <source>
        <dbReference type="Pfam" id="PF13649"/>
    </source>
</evidence>
<dbReference type="GO" id="GO:0032259">
    <property type="term" value="P:methylation"/>
    <property type="evidence" value="ECO:0007669"/>
    <property type="project" value="UniProtKB-KW"/>
</dbReference>
<dbReference type="Pfam" id="PF13649">
    <property type="entry name" value="Methyltransf_25"/>
    <property type="match status" value="1"/>
</dbReference>
<feature type="region of interest" description="Disordered" evidence="4">
    <location>
        <begin position="177"/>
        <end position="200"/>
    </location>
</feature>
<comment type="caution">
    <text evidence="6">The sequence shown here is derived from an EMBL/GenBank/DDBJ whole genome shotgun (WGS) entry which is preliminary data.</text>
</comment>